<evidence type="ECO:0000313" key="3">
    <source>
        <dbReference type="EMBL" id="EMD16083.1"/>
    </source>
</evidence>
<keyword evidence="4" id="KW-1185">Reference proteome</keyword>
<accession>M2ND22</accession>
<dbReference type="Pfam" id="PF25928">
    <property type="entry name" value="DUF7973"/>
    <property type="match status" value="2"/>
</dbReference>
<protein>
    <recommendedName>
        <fullName evidence="2">DUF7973 domain-containing protein</fullName>
    </recommendedName>
</protein>
<dbReference type="eggNOG" id="ENOG502ZYP7">
    <property type="taxonomic scope" value="Bacteria"/>
</dbReference>
<dbReference type="BioCyc" id="ECAT999415-HMP:GTTI-1530-MONOMER"/>
<feature type="transmembrane region" description="Helical" evidence="1">
    <location>
        <begin position="160"/>
        <end position="177"/>
    </location>
</feature>
<feature type="transmembrane region" description="Helical" evidence="1">
    <location>
        <begin position="183"/>
        <end position="201"/>
    </location>
</feature>
<keyword evidence="1" id="KW-0472">Membrane</keyword>
<comment type="caution">
    <text evidence="3">The sequence shown here is derived from an EMBL/GenBank/DDBJ whole genome shotgun (WGS) entry which is preliminary data.</text>
</comment>
<dbReference type="OrthoDB" id="4484645at2"/>
<feature type="transmembrane region" description="Helical" evidence="1">
    <location>
        <begin position="7"/>
        <end position="40"/>
    </location>
</feature>
<feature type="domain" description="DUF7973" evidence="2">
    <location>
        <begin position="2"/>
        <end position="142"/>
    </location>
</feature>
<keyword evidence="1" id="KW-1133">Transmembrane helix</keyword>
<dbReference type="EMBL" id="AGEJ01000024">
    <property type="protein sequence ID" value="EMD16083.1"/>
    <property type="molecule type" value="Genomic_DNA"/>
</dbReference>
<feature type="transmembrane region" description="Helical" evidence="1">
    <location>
        <begin position="95"/>
        <end position="115"/>
    </location>
</feature>
<keyword evidence="1" id="KW-0812">Transmembrane</keyword>
<reference evidence="3 4" key="1">
    <citation type="submission" date="2013-02" db="EMBL/GenBank/DDBJ databases">
        <title>The Genome Sequence of Lactobacillus catenaformis F0143.</title>
        <authorList>
            <consortium name="The Broad Institute Genome Sequencing Platform"/>
            <person name="Earl A."/>
            <person name="Ward D."/>
            <person name="Feldgarden M."/>
            <person name="Gevers D."/>
            <person name="Izard J."/>
            <person name="Blanton J.M."/>
            <person name="Mathney J."/>
            <person name="Dewhirst F.E."/>
            <person name="Young S.K."/>
            <person name="Zeng Q."/>
            <person name="Gargeya S."/>
            <person name="Fitzgerald M."/>
            <person name="Haas B."/>
            <person name="Abouelleil A."/>
            <person name="Alvarado L."/>
            <person name="Arachchi H.M."/>
            <person name="Berlin A."/>
            <person name="Chapman S.B."/>
            <person name="Gearin G."/>
            <person name="Goldberg J."/>
            <person name="Griggs A."/>
            <person name="Gujja S."/>
            <person name="Hansen M."/>
            <person name="Heiman D."/>
            <person name="Howarth C."/>
            <person name="Larimer J."/>
            <person name="Lui A."/>
            <person name="MacDonald P.J.P."/>
            <person name="McCowen C."/>
            <person name="Montmayeur A."/>
            <person name="Murphy C."/>
            <person name="Neiman D."/>
            <person name="Pearson M."/>
            <person name="Priest M."/>
            <person name="Roberts A."/>
            <person name="Saif S."/>
            <person name="Shea T."/>
            <person name="Sisk P."/>
            <person name="Stolte C."/>
            <person name="Sykes S."/>
            <person name="Wortman J."/>
            <person name="Nusbaum C."/>
            <person name="Birren B."/>
        </authorList>
    </citation>
    <scope>NUCLEOTIDE SEQUENCE [LARGE SCALE GENOMIC DNA]</scope>
    <source>
        <strain evidence="3 4">OT 569</strain>
    </source>
</reference>
<dbReference type="InterPro" id="IPR058279">
    <property type="entry name" value="DUF7973"/>
</dbReference>
<dbReference type="STRING" id="999415.HMPREF9943_01486"/>
<feature type="transmembrane region" description="Helical" evidence="1">
    <location>
        <begin position="213"/>
        <end position="234"/>
    </location>
</feature>
<dbReference type="AlphaFoldDB" id="M2ND22"/>
<evidence type="ECO:0000313" key="4">
    <source>
        <dbReference type="Proteomes" id="UP000011758"/>
    </source>
</evidence>
<dbReference type="RefSeq" id="WP_004803634.1">
    <property type="nucleotide sequence ID" value="NZ_KB446649.1"/>
</dbReference>
<sequence length="273" mass="29989">MNIQYMILAFMGGGLGTIIGGTQTFIITGLVGILAALMTVSGVSVEWFNNTVLNLIFLPCVIFNGAVLATGYASLKYDIKGYETGRSLAFTADPIVFLMGCSGGFIGYVIYILALEAGLKADQGALSVILLGILTRLLFNHSQYYNPKGIRFLKENNSKYWLFLIFFSSTVSYLTAYCTEITKFYTIGFSISALSLIFVYVEPLFPATHHITLVSGYAMMCTHNMLIAVLFGILSQIITDNFGRIFNIDCGTHIDPPAVAIFCCSLILFTFFR</sequence>
<evidence type="ECO:0000256" key="1">
    <source>
        <dbReference type="SAM" id="Phobius"/>
    </source>
</evidence>
<proteinExistence type="predicted"/>
<organism evidence="3 4">
    <name type="scientific">Eggerthia catenaformis OT 569 = DSM 20559</name>
    <dbReference type="NCBI Taxonomy" id="999415"/>
    <lineage>
        <taxon>Bacteria</taxon>
        <taxon>Bacillati</taxon>
        <taxon>Bacillota</taxon>
        <taxon>Erysipelotrichia</taxon>
        <taxon>Erysipelotrichales</taxon>
        <taxon>Coprobacillaceae</taxon>
        <taxon>Eggerthia</taxon>
    </lineage>
</organism>
<evidence type="ECO:0000259" key="2">
    <source>
        <dbReference type="Pfam" id="PF25928"/>
    </source>
</evidence>
<feature type="transmembrane region" description="Helical" evidence="1">
    <location>
        <begin position="121"/>
        <end position="139"/>
    </location>
</feature>
<gene>
    <name evidence="3" type="ORF">HMPREF9943_01486</name>
</gene>
<dbReference type="Proteomes" id="UP000011758">
    <property type="component" value="Unassembled WGS sequence"/>
</dbReference>
<feature type="domain" description="DUF7973" evidence="2">
    <location>
        <begin position="168"/>
        <end position="267"/>
    </location>
</feature>
<feature type="transmembrane region" description="Helical" evidence="1">
    <location>
        <begin position="254"/>
        <end position="272"/>
    </location>
</feature>
<feature type="transmembrane region" description="Helical" evidence="1">
    <location>
        <begin position="52"/>
        <end position="75"/>
    </location>
</feature>
<name>M2ND22_9FIRM</name>